<protein>
    <recommendedName>
        <fullName evidence="6">Chromosome partition protein Smc</fullName>
    </recommendedName>
</protein>
<keyword evidence="4 6" id="KW-0175">Coiled coil</keyword>
<dbReference type="CDD" id="cd03278">
    <property type="entry name" value="ABC_SMC_barmotin"/>
    <property type="match status" value="2"/>
</dbReference>
<evidence type="ECO:0000256" key="3">
    <source>
        <dbReference type="ARBA" id="ARBA00022840"/>
    </source>
</evidence>
<feature type="domain" description="RecF/RecN/SMC N-terminal" evidence="7">
    <location>
        <begin position="3"/>
        <end position="1165"/>
    </location>
</feature>
<feature type="coiled-coil region" evidence="6">
    <location>
        <begin position="300"/>
        <end position="500"/>
    </location>
</feature>
<keyword evidence="2 6" id="KW-0547">Nucleotide-binding</keyword>
<evidence type="ECO:0000259" key="7">
    <source>
        <dbReference type="Pfam" id="PF02463"/>
    </source>
</evidence>
<dbReference type="InterPro" id="IPR024704">
    <property type="entry name" value="SMC"/>
</dbReference>
<comment type="subcellular location">
    <subcellularLocation>
        <location evidence="6">Cytoplasm</location>
    </subcellularLocation>
</comment>
<comment type="domain">
    <text evidence="6">Contains large globular domains required for ATP hydrolysis at each terminus and a third globular domain forming a flexible hinge near the middle of the molecule. These domains are separated by coiled-coil structures.</text>
</comment>
<dbReference type="InterPro" id="IPR010935">
    <property type="entry name" value="SMC_hinge"/>
</dbReference>
<feature type="coiled-coil region" evidence="6">
    <location>
        <begin position="675"/>
        <end position="807"/>
    </location>
</feature>
<evidence type="ECO:0000256" key="1">
    <source>
        <dbReference type="ARBA" id="ARBA00022490"/>
    </source>
</evidence>
<name>A0ABV7HBC9_9GAMM</name>
<comment type="subunit">
    <text evidence="6">Homodimer.</text>
</comment>
<dbReference type="PANTHER" id="PTHR43977">
    <property type="entry name" value="STRUCTURAL MAINTENANCE OF CHROMOSOMES PROTEIN 3"/>
    <property type="match status" value="1"/>
</dbReference>
<dbReference type="PIRSF" id="PIRSF005719">
    <property type="entry name" value="SMC"/>
    <property type="match status" value="1"/>
</dbReference>
<dbReference type="InterPro" id="IPR027417">
    <property type="entry name" value="P-loop_NTPase"/>
</dbReference>
<organism evidence="9 10">
    <name type="scientific">Litoribrevibacter euphylliae</name>
    <dbReference type="NCBI Taxonomy" id="1834034"/>
    <lineage>
        <taxon>Bacteria</taxon>
        <taxon>Pseudomonadati</taxon>
        <taxon>Pseudomonadota</taxon>
        <taxon>Gammaproteobacteria</taxon>
        <taxon>Oceanospirillales</taxon>
        <taxon>Oceanospirillaceae</taxon>
        <taxon>Litoribrevibacter</taxon>
    </lineage>
</organism>
<comment type="function">
    <text evidence="6">Required for chromosome condensation and partitioning.</text>
</comment>
<dbReference type="InterPro" id="IPR036277">
    <property type="entry name" value="SMC_hinge_sf"/>
</dbReference>
<evidence type="ECO:0000256" key="2">
    <source>
        <dbReference type="ARBA" id="ARBA00022741"/>
    </source>
</evidence>
<keyword evidence="5 6" id="KW-0238">DNA-binding</keyword>
<keyword evidence="10" id="KW-1185">Reference proteome</keyword>
<dbReference type="Gene3D" id="1.20.1060.20">
    <property type="match status" value="1"/>
</dbReference>
<dbReference type="Gene3D" id="3.40.50.300">
    <property type="entry name" value="P-loop containing nucleotide triphosphate hydrolases"/>
    <property type="match status" value="2"/>
</dbReference>
<gene>
    <name evidence="6 9" type="primary">smc</name>
    <name evidence="9" type="ORF">ACFOEK_02250</name>
</gene>
<keyword evidence="3 6" id="KW-0067">ATP-binding</keyword>
<accession>A0ABV7HBC9</accession>
<reference evidence="10" key="1">
    <citation type="journal article" date="2019" name="Int. J. Syst. Evol. Microbiol.">
        <title>The Global Catalogue of Microorganisms (GCM) 10K type strain sequencing project: providing services to taxonomists for standard genome sequencing and annotation.</title>
        <authorList>
            <consortium name="The Broad Institute Genomics Platform"/>
            <consortium name="The Broad Institute Genome Sequencing Center for Infectious Disease"/>
            <person name="Wu L."/>
            <person name="Ma J."/>
        </authorList>
    </citation>
    <scope>NUCLEOTIDE SEQUENCE [LARGE SCALE GENOMIC DNA]</scope>
    <source>
        <strain evidence="10">KCTC 52438</strain>
    </source>
</reference>
<feature type="domain" description="SMC hinge" evidence="8">
    <location>
        <begin position="525"/>
        <end position="633"/>
    </location>
</feature>
<evidence type="ECO:0000313" key="10">
    <source>
        <dbReference type="Proteomes" id="UP001595476"/>
    </source>
</evidence>
<comment type="caution">
    <text evidence="9">The sequence shown here is derived from an EMBL/GenBank/DDBJ whole genome shotgun (WGS) entry which is preliminary data.</text>
</comment>
<dbReference type="Pfam" id="PF02463">
    <property type="entry name" value="SMC_N"/>
    <property type="match status" value="1"/>
</dbReference>
<dbReference type="SUPFAM" id="SSF52540">
    <property type="entry name" value="P-loop containing nucleoside triphosphate hydrolases"/>
    <property type="match status" value="1"/>
</dbReference>
<dbReference type="InterPro" id="IPR003395">
    <property type="entry name" value="RecF/RecN/SMC_N"/>
</dbReference>
<comment type="similarity">
    <text evidence="6">Belongs to the SMC family.</text>
</comment>
<feature type="coiled-coil region" evidence="6">
    <location>
        <begin position="170"/>
        <end position="218"/>
    </location>
</feature>
<dbReference type="Pfam" id="PF06470">
    <property type="entry name" value="SMC_hinge"/>
    <property type="match status" value="1"/>
</dbReference>
<evidence type="ECO:0000256" key="4">
    <source>
        <dbReference type="ARBA" id="ARBA00023054"/>
    </source>
</evidence>
<dbReference type="HAMAP" id="MF_01894">
    <property type="entry name" value="Smc_prok"/>
    <property type="match status" value="1"/>
</dbReference>
<evidence type="ECO:0000256" key="5">
    <source>
        <dbReference type="ARBA" id="ARBA00023125"/>
    </source>
</evidence>
<feature type="coiled-coil region" evidence="6">
    <location>
        <begin position="836"/>
        <end position="954"/>
    </location>
</feature>
<dbReference type="Gene3D" id="3.30.70.1620">
    <property type="match status" value="1"/>
</dbReference>
<dbReference type="EMBL" id="JBHRSZ010000002">
    <property type="protein sequence ID" value="MFC3149843.1"/>
    <property type="molecule type" value="Genomic_DNA"/>
</dbReference>
<keyword evidence="1 6" id="KW-0963">Cytoplasm</keyword>
<dbReference type="SUPFAM" id="SSF75553">
    <property type="entry name" value="Smc hinge domain"/>
    <property type="match status" value="1"/>
</dbReference>
<dbReference type="NCBIfam" id="TIGR02168">
    <property type="entry name" value="SMC_prok_B"/>
    <property type="match status" value="1"/>
</dbReference>
<proteinExistence type="inferred from homology"/>
<evidence type="ECO:0000259" key="8">
    <source>
        <dbReference type="Pfam" id="PF06470"/>
    </source>
</evidence>
<evidence type="ECO:0000313" key="9">
    <source>
        <dbReference type="EMBL" id="MFC3149843.1"/>
    </source>
</evidence>
<sequence length="1181" mass="135445">MRLKCIKLAGFKSFVDATTIPFPSNMCGIVGPNGCGKSNTIDAVKWVMGESSAKNLRGDSMTDVIFNGSNTRKPVNQAFVELVFDNSDGTLIGEYGRYSEISVKRRVTRDGQSQYFLNGTKCRRRDITDLFMGTGLGPRSYAIVEQGMISRFIEAKPEELRSFIEEAAGISKYKDRRRETENRMRRTHENLERLTDLREELERQLEHLKKQAESAEKYKGFKAQERKTKTELLTLRWQVLDQQVREKEQLIRDLEIKFEAALAGQRSFDTDIEEKRLAHTEASDKFNEVQGHFYQLGSQIARTEQSIEHQQERSQKLRRDLDEVKLQLAEALRELEQEKEQRAMIQDELDELEPELEMLTQEREESQLLLEEAEEARHNWQEKWNQYLAEASQPEKEAEVEQSKIRQLEDNIDRQIKKQRRLTEEQEELVIGSVEAEIESLKDDVLIQEDRIEQHQQSIYSSSEAIAAEQERIEGLRRRVAQQQAELQSAKGRFASLEALQQSALGDGNEVIERWLKNHGLFDKPRLAQCMTVSDGWDKAVETVLGDFLQAVPTGTQTVEQQLASFLGEAVEQGALAVFTQAQANQANNASIPEDIAKLTPIKSVVSATQGIDLTGVLDHIYLVEDLVQGLHIQPKIPAGYSLITRDGIWLGPNWLRVAKADADQSGVIGRQKELEVLEERIDELDISVEDTEIDLESSRLALKSKEQNKDFSQKELMRLERQLSELQSDLNTKRVRVEQILVRKERIDSEIQEINEQIELDRENLEDSRIRWQEALEQAESNIVVRERLEKENEETRVQLESVRARVQSSSQGYQDIRLKVESLRTQSQSVQTSISRMDQQIDRLRERNEMLTMELEESTDPGEDLRLQLEELVEQRFTVEEELADARTRMETLDHQVRDLEKLRNEAEQSSQGVRSTLENHRMEWQGFQVRRNGMREQLEELKVNLDEQLTLLPEGINEAEWEEELRLIQARIQRLGAINLAAIDEYQAQSERKRYLDMQNDDLNDALETLEGAIRKIDRETKARFKDTFDKINAGMGELFPKVFGGGHAYLELTDDDLLTTGVAIMARPPGKKNSTIHLLSGGEKALTAIAMVFSIFQLNPAPFCMLDEVDAPLDDANVGRYARLVKEMSSKVQFIYITHNKIAMEKAEQLLGVTMQEPGCSRLVSVDVEEAAAMIDA</sequence>
<dbReference type="InterPro" id="IPR011890">
    <property type="entry name" value="SMC_prok"/>
</dbReference>
<evidence type="ECO:0000256" key="6">
    <source>
        <dbReference type="HAMAP-Rule" id="MF_01894"/>
    </source>
</evidence>
<dbReference type="Proteomes" id="UP001595476">
    <property type="component" value="Unassembled WGS sequence"/>
</dbReference>
<dbReference type="RefSeq" id="WP_386715550.1">
    <property type="nucleotide sequence ID" value="NZ_JBHRSZ010000002.1"/>
</dbReference>
<feature type="binding site" evidence="6">
    <location>
        <begin position="32"/>
        <end position="39"/>
    </location>
    <ligand>
        <name>ATP</name>
        <dbReference type="ChEBI" id="CHEBI:30616"/>
    </ligand>
</feature>
<dbReference type="SUPFAM" id="SSF57997">
    <property type="entry name" value="Tropomyosin"/>
    <property type="match status" value="1"/>
</dbReference>